<reference evidence="1 2" key="1">
    <citation type="submission" date="2016-03" db="EMBL/GenBank/DDBJ databases">
        <title>Draft Genome Sequence of the Strain BR 10245 (Bradyrhizobium sp.) isolated from nodules of Centrolobium paraense.</title>
        <authorList>
            <person name="Simoes-Araujo J.L.Sr."/>
            <person name="Barauna A.C."/>
            <person name="Silva K."/>
            <person name="Zilli J.E."/>
        </authorList>
    </citation>
    <scope>NUCLEOTIDE SEQUENCE [LARGE SCALE GENOMIC DNA]</scope>
    <source>
        <strain evidence="1 2">BR 10245</strain>
    </source>
</reference>
<dbReference type="Gene3D" id="3.20.20.140">
    <property type="entry name" value="Metal-dependent hydrolases"/>
    <property type="match status" value="1"/>
</dbReference>
<dbReference type="SUPFAM" id="SSF51556">
    <property type="entry name" value="Metallo-dependent hydrolases"/>
    <property type="match status" value="1"/>
</dbReference>
<evidence type="ECO:0000313" key="1">
    <source>
        <dbReference type="EMBL" id="OAF06997.1"/>
    </source>
</evidence>
<organism evidence="1 2">
    <name type="scientific">Bradyrhizobium centrolobii</name>
    <dbReference type="NCBI Taxonomy" id="1505087"/>
    <lineage>
        <taxon>Bacteria</taxon>
        <taxon>Pseudomonadati</taxon>
        <taxon>Pseudomonadota</taxon>
        <taxon>Alphaproteobacteria</taxon>
        <taxon>Hyphomicrobiales</taxon>
        <taxon>Nitrobacteraceae</taxon>
        <taxon>Bradyrhizobium</taxon>
    </lineage>
</organism>
<keyword evidence="2" id="KW-1185">Reference proteome</keyword>
<comment type="caution">
    <text evidence="1">The sequence shown here is derived from an EMBL/GenBank/DDBJ whole genome shotgun (WGS) entry which is preliminary data.</text>
</comment>
<dbReference type="AlphaFoldDB" id="A0A176YLV3"/>
<name>A0A176YLV3_9BRAD</name>
<protein>
    <submittedName>
        <fullName evidence="1">Uncharacterized protein</fullName>
    </submittedName>
</protein>
<proteinExistence type="predicted"/>
<dbReference type="InterPro" id="IPR032466">
    <property type="entry name" value="Metal_Hydrolase"/>
</dbReference>
<evidence type="ECO:0000313" key="2">
    <source>
        <dbReference type="Proteomes" id="UP000076959"/>
    </source>
</evidence>
<dbReference type="EMBL" id="LUUB01000071">
    <property type="protein sequence ID" value="OAF06997.1"/>
    <property type="molecule type" value="Genomic_DNA"/>
</dbReference>
<dbReference type="STRING" id="1505087.AYJ54_18220"/>
<dbReference type="Proteomes" id="UP000076959">
    <property type="component" value="Unassembled WGS sequence"/>
</dbReference>
<accession>A0A176YLV3</accession>
<gene>
    <name evidence="1" type="ORF">AYJ54_18220</name>
</gene>
<sequence>MLALGSDHILFAADYPFEDLRTATAFLRSAPISEGDRAKIAQSNAGRLLHLQARARYYPFDELTDADHLLRCMSPELALRRLARANWLCPLTRAERRRHAFAG</sequence>